<dbReference type="EMBL" id="JBHTLD010000396">
    <property type="protein sequence ID" value="MFD1188803.1"/>
    <property type="molecule type" value="Genomic_DNA"/>
</dbReference>
<reference evidence="3" key="1">
    <citation type="journal article" date="2019" name="Int. J. Syst. Evol. Microbiol.">
        <title>The Global Catalogue of Microorganisms (GCM) 10K type strain sequencing project: providing services to taxonomists for standard genome sequencing and annotation.</title>
        <authorList>
            <consortium name="The Broad Institute Genomics Platform"/>
            <consortium name="The Broad Institute Genome Sequencing Center for Infectious Disease"/>
            <person name="Wu L."/>
            <person name="Ma J."/>
        </authorList>
    </citation>
    <scope>NUCLEOTIDE SEQUENCE [LARGE SCALE GENOMIC DNA]</scope>
    <source>
        <strain evidence="3">JCM 31319</strain>
    </source>
</reference>
<accession>A0ABW3SV67</accession>
<name>A0ABW3SV67_9BACT</name>
<evidence type="ECO:0000313" key="3">
    <source>
        <dbReference type="Proteomes" id="UP001597094"/>
    </source>
</evidence>
<keyword evidence="3" id="KW-1185">Reference proteome</keyword>
<sequence length="374" mass="41868">MIDYRGDARSAQVTIFKSSANGEEQRLSPNNIAGYGYENDNKAFETKKVTLDGPLGPETQALFLNVLVKGKASLYYYRNTFDAEFYFLQKDTLFEELVDRIIEKTDPTSGTRYQQKDTKYIGLLRYAFFDCKQISLNQLQNIKINHSDLTRIITKYNACVAPEETVKTFTNRKDKAIITAGPVIMYATSTLDFTGDAYITNADFGRSSNLGGGVFFNLVLPNLNEKLSLQTELLYIPQKFSAATSRNRVTVSEYYEFDLAYLKLPLQLRYTYPKGAVRPYANVGFVINYALKDTNTAVRSSSSTGFFSEGPALPYNGFNRYADGLIAGVGASVPINQKALAIELRYEKNSGVSNVINLGSSIKSYSLMMSYTLF</sequence>
<evidence type="ECO:0000313" key="2">
    <source>
        <dbReference type="EMBL" id="MFD1188803.1"/>
    </source>
</evidence>
<dbReference type="Pfam" id="PF13568">
    <property type="entry name" value="OMP_b-brl_2"/>
    <property type="match status" value="1"/>
</dbReference>
<protein>
    <submittedName>
        <fullName evidence="2">Porin family protein</fullName>
    </submittedName>
</protein>
<organism evidence="2 3">
    <name type="scientific">Pontibacter rugosus</name>
    <dbReference type="NCBI Taxonomy" id="1745966"/>
    <lineage>
        <taxon>Bacteria</taxon>
        <taxon>Pseudomonadati</taxon>
        <taxon>Bacteroidota</taxon>
        <taxon>Cytophagia</taxon>
        <taxon>Cytophagales</taxon>
        <taxon>Hymenobacteraceae</taxon>
        <taxon>Pontibacter</taxon>
    </lineage>
</organism>
<comment type="caution">
    <text evidence="2">The sequence shown here is derived from an EMBL/GenBank/DDBJ whole genome shotgun (WGS) entry which is preliminary data.</text>
</comment>
<proteinExistence type="predicted"/>
<dbReference type="InterPro" id="IPR025665">
    <property type="entry name" value="Beta-barrel_OMP_2"/>
</dbReference>
<dbReference type="Proteomes" id="UP001597094">
    <property type="component" value="Unassembled WGS sequence"/>
</dbReference>
<feature type="domain" description="Outer membrane protein beta-barrel" evidence="1">
    <location>
        <begin position="191"/>
        <end position="347"/>
    </location>
</feature>
<dbReference type="RefSeq" id="WP_377532931.1">
    <property type="nucleotide sequence ID" value="NZ_JBHTLD010000396.1"/>
</dbReference>
<gene>
    <name evidence="2" type="ORF">ACFQ2O_21520</name>
</gene>
<evidence type="ECO:0000259" key="1">
    <source>
        <dbReference type="Pfam" id="PF13568"/>
    </source>
</evidence>